<evidence type="ECO:0000313" key="3">
    <source>
        <dbReference type="Proteomes" id="UP000000768"/>
    </source>
</evidence>
<protein>
    <submittedName>
        <fullName evidence="2">Uncharacterized protein</fullName>
    </submittedName>
</protein>
<feature type="compositionally biased region" description="Basic and acidic residues" evidence="1">
    <location>
        <begin position="73"/>
        <end position="83"/>
    </location>
</feature>
<reference evidence="2 3" key="1">
    <citation type="journal article" date="2009" name="Nature">
        <title>The Sorghum bicolor genome and the diversification of grasses.</title>
        <authorList>
            <person name="Paterson A.H."/>
            <person name="Bowers J.E."/>
            <person name="Bruggmann R."/>
            <person name="Dubchak I."/>
            <person name="Grimwood J."/>
            <person name="Gundlach H."/>
            <person name="Haberer G."/>
            <person name="Hellsten U."/>
            <person name="Mitros T."/>
            <person name="Poliakov A."/>
            <person name="Schmutz J."/>
            <person name="Spannagl M."/>
            <person name="Tang H."/>
            <person name="Wang X."/>
            <person name="Wicker T."/>
            <person name="Bharti A.K."/>
            <person name="Chapman J."/>
            <person name="Feltus F.A."/>
            <person name="Gowik U."/>
            <person name="Grigoriev I.V."/>
            <person name="Lyons E."/>
            <person name="Maher C.A."/>
            <person name="Martis M."/>
            <person name="Narechania A."/>
            <person name="Otillar R.P."/>
            <person name="Penning B.W."/>
            <person name="Salamov A.A."/>
            <person name="Wang Y."/>
            <person name="Zhang L."/>
            <person name="Carpita N.C."/>
            <person name="Freeling M."/>
            <person name="Gingle A.R."/>
            <person name="Hash C.T."/>
            <person name="Keller B."/>
            <person name="Klein P."/>
            <person name="Kresovich S."/>
            <person name="McCann M.C."/>
            <person name="Ming R."/>
            <person name="Peterson D.G."/>
            <person name="Mehboob-ur-Rahman"/>
            <person name="Ware D."/>
            <person name="Westhoff P."/>
            <person name="Mayer K.F."/>
            <person name="Messing J."/>
            <person name="Rokhsar D.S."/>
        </authorList>
    </citation>
    <scope>NUCLEOTIDE SEQUENCE [LARGE SCALE GENOMIC DNA]</scope>
    <source>
        <strain evidence="3">cv. BTx623</strain>
    </source>
</reference>
<dbReference type="OrthoDB" id="1913135at2759"/>
<feature type="compositionally biased region" description="Basic residues" evidence="1">
    <location>
        <begin position="57"/>
        <end position="72"/>
    </location>
</feature>
<accession>A0A1B6PIW7</accession>
<reference evidence="3" key="2">
    <citation type="journal article" date="2018" name="Plant J.">
        <title>The Sorghum bicolor reference genome: improved assembly, gene annotations, a transcriptome atlas, and signatures of genome organization.</title>
        <authorList>
            <person name="McCormick R.F."/>
            <person name="Truong S.K."/>
            <person name="Sreedasyam A."/>
            <person name="Jenkins J."/>
            <person name="Shu S."/>
            <person name="Sims D."/>
            <person name="Kennedy M."/>
            <person name="Amirebrahimi M."/>
            <person name="Weers B.D."/>
            <person name="McKinley B."/>
            <person name="Mattison A."/>
            <person name="Morishige D.T."/>
            <person name="Grimwood J."/>
            <person name="Schmutz J."/>
            <person name="Mullet J.E."/>
        </authorList>
    </citation>
    <scope>NUCLEOTIDE SEQUENCE [LARGE SCALE GENOMIC DNA]</scope>
    <source>
        <strain evidence="3">cv. BTx623</strain>
    </source>
</reference>
<feature type="compositionally biased region" description="Pro residues" evidence="1">
    <location>
        <begin position="1"/>
        <end position="11"/>
    </location>
</feature>
<dbReference type="STRING" id="4558.A0A1B6PIW7"/>
<gene>
    <name evidence="2" type="ORF">SORBI_3007G196900</name>
</gene>
<dbReference type="PANTHER" id="PTHR34660:SF25">
    <property type="match status" value="1"/>
</dbReference>
<feature type="compositionally biased region" description="Basic and acidic residues" evidence="1">
    <location>
        <begin position="14"/>
        <end position="27"/>
    </location>
</feature>
<evidence type="ECO:0000256" key="1">
    <source>
        <dbReference type="SAM" id="MobiDB-lite"/>
    </source>
</evidence>
<dbReference type="Proteomes" id="UP000000768">
    <property type="component" value="Chromosome 7"/>
</dbReference>
<dbReference type="PANTHER" id="PTHR34660">
    <property type="entry name" value="MYB-LIKE PROTEIN X"/>
    <property type="match status" value="1"/>
</dbReference>
<feature type="compositionally biased region" description="Basic residues" evidence="1">
    <location>
        <begin position="28"/>
        <end position="41"/>
    </location>
</feature>
<evidence type="ECO:0000313" key="2">
    <source>
        <dbReference type="EMBL" id="KXG25555.1"/>
    </source>
</evidence>
<feature type="compositionally biased region" description="Polar residues" evidence="1">
    <location>
        <begin position="269"/>
        <end position="280"/>
    </location>
</feature>
<dbReference type="EMBL" id="CM000766">
    <property type="protein sequence ID" value="KXG25555.1"/>
    <property type="molecule type" value="Genomic_DNA"/>
</dbReference>
<keyword evidence="3" id="KW-1185">Reference proteome</keyword>
<sequence length="545" mass="62427">MSRCFPFPPPGFESRPRSEERRKDLLRKEKHKEKKHRKAKDRGKGEPKEKGRDYRKDKHNRKHKRAKRGERKKNKDIYKDRNQTLRHRKPKENGQQESLKDIIPADELVTQIFGQGDHTDLKYNYTELLPWSTDSIGCTGSKEKERNGRMIKKSEQGTEDNYGMVQKGDSIVHANKEGMGRGVDSKTEIKNGKSLQDRSAEMHSRRRYSCNGVGLCHDNSDTQRSSEGIHTATGRVAPNPNIFQRTEETGQYPNISVHSANMKNDKSSTESTGEENQGANNFRHKMDWQFARDKDGAVQGKEKGNYRRGLEGKDRDSVVKKRKTECKNKEKEAEKNGTVNEDKHEDLGALGASKDKVDNLVRLDCLNEQKFASDIRKMKDFYPNSSSHENSMRTSKLSMISLSNLTCVDGKMSRHPQRIKYRYSTELIGLNTCDIGQHECQHSYNNGITGSRYLEEQMPSISSSGYESNKGYLKQPHPDTKYLSQVHCIPSTLDFSEYIDQDWLFSVGHVKQTETLEAIESHQVWTDAQLIDTADVSAMPYVVPF</sequence>
<feature type="region of interest" description="Disordered" evidence="1">
    <location>
        <begin position="1"/>
        <end position="99"/>
    </location>
</feature>
<dbReference type="eggNOG" id="ENOG502QS3H">
    <property type="taxonomic scope" value="Eukaryota"/>
</dbReference>
<feature type="region of interest" description="Disordered" evidence="1">
    <location>
        <begin position="260"/>
        <end position="342"/>
    </location>
</feature>
<dbReference type="Gramene" id="KXG25555">
    <property type="protein sequence ID" value="KXG25555"/>
    <property type="gene ID" value="SORBI_3007G196900"/>
</dbReference>
<name>A0A1B6PIW7_SORBI</name>
<feature type="compositionally biased region" description="Basic and acidic residues" evidence="1">
    <location>
        <begin position="284"/>
        <end position="342"/>
    </location>
</feature>
<feature type="compositionally biased region" description="Basic and acidic residues" evidence="1">
    <location>
        <begin position="42"/>
        <end position="56"/>
    </location>
</feature>
<proteinExistence type="predicted"/>
<dbReference type="ExpressionAtlas" id="A0A1B6PIW7">
    <property type="expression patterns" value="baseline and differential"/>
</dbReference>
<organism evidence="2 3">
    <name type="scientific">Sorghum bicolor</name>
    <name type="common">Sorghum</name>
    <name type="synonym">Sorghum vulgare</name>
    <dbReference type="NCBI Taxonomy" id="4558"/>
    <lineage>
        <taxon>Eukaryota</taxon>
        <taxon>Viridiplantae</taxon>
        <taxon>Streptophyta</taxon>
        <taxon>Embryophyta</taxon>
        <taxon>Tracheophyta</taxon>
        <taxon>Spermatophyta</taxon>
        <taxon>Magnoliopsida</taxon>
        <taxon>Liliopsida</taxon>
        <taxon>Poales</taxon>
        <taxon>Poaceae</taxon>
        <taxon>PACMAD clade</taxon>
        <taxon>Panicoideae</taxon>
        <taxon>Andropogonodae</taxon>
        <taxon>Andropogoneae</taxon>
        <taxon>Sorghinae</taxon>
        <taxon>Sorghum</taxon>
    </lineage>
</organism>
<dbReference type="AlphaFoldDB" id="A0A1B6PIW7"/>
<dbReference type="InParanoid" id="A0A1B6PIW7"/>